<dbReference type="EMBL" id="JH166931">
    <property type="protein sequence ID" value="EHB00364.1"/>
    <property type="molecule type" value="Genomic_DNA"/>
</dbReference>
<dbReference type="STRING" id="10181.G5ATK3"/>
<sequence>MTHSMENSSYKRAILMGLDHAKALGMKHPQNLWEYKAGNPGPLLLYALKRSLAWACCTCICLTTQTPSALSPPDLPLEEDRYGHDITTKLLDSSKSIWKLRREFLSHTPSFHAV</sequence>
<evidence type="ECO:0000313" key="1">
    <source>
        <dbReference type="EMBL" id="EHB00364.1"/>
    </source>
</evidence>
<organism evidence="1 2">
    <name type="scientific">Heterocephalus glaber</name>
    <name type="common">Naked mole rat</name>
    <dbReference type="NCBI Taxonomy" id="10181"/>
    <lineage>
        <taxon>Eukaryota</taxon>
        <taxon>Metazoa</taxon>
        <taxon>Chordata</taxon>
        <taxon>Craniata</taxon>
        <taxon>Vertebrata</taxon>
        <taxon>Euteleostomi</taxon>
        <taxon>Mammalia</taxon>
        <taxon>Eutheria</taxon>
        <taxon>Euarchontoglires</taxon>
        <taxon>Glires</taxon>
        <taxon>Rodentia</taxon>
        <taxon>Hystricomorpha</taxon>
        <taxon>Bathyergidae</taxon>
        <taxon>Heterocephalus</taxon>
    </lineage>
</organism>
<reference evidence="1 2" key="1">
    <citation type="journal article" date="2011" name="Nature">
        <title>Genome sequencing reveals insights into physiology and longevity of the naked mole rat.</title>
        <authorList>
            <person name="Kim E.B."/>
            <person name="Fang X."/>
            <person name="Fushan A.A."/>
            <person name="Huang Z."/>
            <person name="Lobanov A.V."/>
            <person name="Han L."/>
            <person name="Marino S.M."/>
            <person name="Sun X."/>
            <person name="Turanov A.A."/>
            <person name="Yang P."/>
            <person name="Yim S.H."/>
            <person name="Zhao X."/>
            <person name="Kasaikina M.V."/>
            <person name="Stoletzki N."/>
            <person name="Peng C."/>
            <person name="Polak P."/>
            <person name="Xiong Z."/>
            <person name="Kiezun A."/>
            <person name="Zhu Y."/>
            <person name="Chen Y."/>
            <person name="Kryukov G.V."/>
            <person name="Zhang Q."/>
            <person name="Peshkin L."/>
            <person name="Yang L."/>
            <person name="Bronson R.T."/>
            <person name="Buffenstein R."/>
            <person name="Wang B."/>
            <person name="Han C."/>
            <person name="Li Q."/>
            <person name="Chen L."/>
            <person name="Zhao W."/>
            <person name="Sunyaev S.R."/>
            <person name="Park T.J."/>
            <person name="Zhang G."/>
            <person name="Wang J."/>
            <person name="Gladyshev V.N."/>
        </authorList>
    </citation>
    <scope>NUCLEOTIDE SEQUENCE [LARGE SCALE GENOMIC DNA]</scope>
</reference>
<accession>G5ATK3</accession>
<gene>
    <name evidence="1" type="ORF">GW7_20432</name>
</gene>
<proteinExistence type="predicted"/>
<dbReference type="InParanoid" id="G5ATK3"/>
<protein>
    <submittedName>
        <fullName evidence="1">Bifunctional apoptosis regulator</fullName>
    </submittedName>
</protein>
<name>G5ATK3_HETGA</name>
<evidence type="ECO:0000313" key="2">
    <source>
        <dbReference type="Proteomes" id="UP000006813"/>
    </source>
</evidence>
<dbReference type="Proteomes" id="UP000006813">
    <property type="component" value="Unassembled WGS sequence"/>
</dbReference>
<dbReference type="AlphaFoldDB" id="G5ATK3"/>